<evidence type="ECO:0000313" key="2">
    <source>
        <dbReference type="EnsemblPlants" id="AUR62038825-RA:cds"/>
    </source>
</evidence>
<name>A0A803N1J1_CHEQI</name>
<evidence type="ECO:0000313" key="3">
    <source>
        <dbReference type="Proteomes" id="UP000596660"/>
    </source>
</evidence>
<evidence type="ECO:0000256" key="1">
    <source>
        <dbReference type="SAM" id="MobiDB-lite"/>
    </source>
</evidence>
<feature type="region of interest" description="Disordered" evidence="1">
    <location>
        <begin position="767"/>
        <end position="793"/>
    </location>
</feature>
<reference evidence="2" key="2">
    <citation type="submission" date="2021-03" db="UniProtKB">
        <authorList>
            <consortium name="EnsemblPlants"/>
        </authorList>
    </citation>
    <scope>IDENTIFICATION</scope>
</reference>
<organism evidence="2 3">
    <name type="scientific">Chenopodium quinoa</name>
    <name type="common">Quinoa</name>
    <dbReference type="NCBI Taxonomy" id="63459"/>
    <lineage>
        <taxon>Eukaryota</taxon>
        <taxon>Viridiplantae</taxon>
        <taxon>Streptophyta</taxon>
        <taxon>Embryophyta</taxon>
        <taxon>Tracheophyta</taxon>
        <taxon>Spermatophyta</taxon>
        <taxon>Magnoliopsida</taxon>
        <taxon>eudicotyledons</taxon>
        <taxon>Gunneridae</taxon>
        <taxon>Pentapetalae</taxon>
        <taxon>Caryophyllales</taxon>
        <taxon>Chenopodiaceae</taxon>
        <taxon>Chenopodioideae</taxon>
        <taxon>Atripliceae</taxon>
        <taxon>Chenopodium</taxon>
    </lineage>
</organism>
<dbReference type="Proteomes" id="UP000596660">
    <property type="component" value="Unplaced"/>
</dbReference>
<dbReference type="AlphaFoldDB" id="A0A803N1J1"/>
<feature type="compositionally biased region" description="Polar residues" evidence="1">
    <location>
        <begin position="782"/>
        <end position="793"/>
    </location>
</feature>
<dbReference type="PANTHER" id="PTHR34461:SF2">
    <property type="entry name" value="EXPRESSED PROTEIN"/>
    <property type="match status" value="1"/>
</dbReference>
<protein>
    <submittedName>
        <fullName evidence="2">Uncharacterized protein</fullName>
    </submittedName>
</protein>
<accession>A0A803N1J1</accession>
<dbReference type="PANTHER" id="PTHR34461">
    <property type="entry name" value="EXPRESSED PROTEIN"/>
    <property type="match status" value="1"/>
</dbReference>
<keyword evidence="3" id="KW-1185">Reference proteome</keyword>
<sequence>MELRGCNQLHFFTIIKGGEVIKVLNLARGNPKLKLKNIEEIYSSFDSKWHDSLTECRKAERSLAMPHGFVEVKTEVKVEPIKEENGFDIGAMTLRQIKNNCKRHKRKAARSIDLTTVKKEDDDHRNKEGNFDLKETLGSLKRKVVMKRKPKKKGDIKCNSISSTTNSIDGRSKDTPANLDLLDVSSKICKPLNNKVEDNIHDYSLLQARSLTFSDDPRCIVSDSVKAIEHCYPDQVLDTYSVYPQSGYLVQPVASGNSKCDLNQVSYEHLDCAMNPLISEFPDTKDIMMVDNSLVVSHQPLVSRVSEASREEDMTDVMVCDEPTETGLLESGDSSDIQVVRPRYLQPSHGGNPSLKVHASVMAPNRDCQTAEIIYPGESIESKDENKDIEKVVTKAVINYNSEVKCDNKFSSVSCMASLDASIARVDDLQLSVLDAITEEVPASTMGPKSYCHNTEFITNGEASRSLDDSQDPEAKAIRRDVKNFEVAVQDENHLPLIHSVDSLCNVKSAVEHKQSSLPNDAITPLTCSPKPCNAIDQQTGSAVTEECCIDKLEQQPPERLFSARKSISPNSKERLRRALNCAEIQDNTHNLSCKEKLFPEKNCVVNSSSQSSLKKARIIITSKRLEALRTTEIRANSRQILKKGKYERKNSLIKGTVNGPRASSSVPASSVCSSQSCSKNAIAFSQQQMIDTERLASKLLSDLHSMKEMVVDTLTCSTSRHNTDKARVAVENVKKIEEATKKWLSMMSRDCTRFCKIMELTEKNGASPVKSNDEHIPDSEICQNNLVSETKQ</sequence>
<dbReference type="Gramene" id="AUR62038825-RA">
    <property type="protein sequence ID" value="AUR62038825-RA:cds"/>
    <property type="gene ID" value="AUR62038825"/>
</dbReference>
<dbReference type="OMA" id="EPRYLAN"/>
<proteinExistence type="predicted"/>
<reference evidence="2" key="1">
    <citation type="journal article" date="2017" name="Nature">
        <title>The genome of Chenopodium quinoa.</title>
        <authorList>
            <person name="Jarvis D.E."/>
            <person name="Ho Y.S."/>
            <person name="Lightfoot D.J."/>
            <person name="Schmoeckel S.M."/>
            <person name="Li B."/>
            <person name="Borm T.J.A."/>
            <person name="Ohyanagi H."/>
            <person name="Mineta K."/>
            <person name="Michell C.T."/>
            <person name="Saber N."/>
            <person name="Kharbatia N.M."/>
            <person name="Rupper R.R."/>
            <person name="Sharp A.R."/>
            <person name="Dally N."/>
            <person name="Boughton B.A."/>
            <person name="Woo Y.H."/>
            <person name="Gao G."/>
            <person name="Schijlen E.G.W.M."/>
            <person name="Guo X."/>
            <person name="Momin A.A."/>
            <person name="Negrao S."/>
            <person name="Al-Babili S."/>
            <person name="Gehring C."/>
            <person name="Roessner U."/>
            <person name="Jung C."/>
            <person name="Murphy K."/>
            <person name="Arold S.T."/>
            <person name="Gojobori T."/>
            <person name="van der Linden C.G."/>
            <person name="van Loo E.N."/>
            <person name="Jellen E.N."/>
            <person name="Maughan P.J."/>
            <person name="Tester M."/>
        </authorList>
    </citation>
    <scope>NUCLEOTIDE SEQUENCE [LARGE SCALE GENOMIC DNA]</scope>
    <source>
        <strain evidence="2">cv. PI 614886</strain>
    </source>
</reference>
<dbReference type="EnsemblPlants" id="AUR62038825-RA">
    <property type="protein sequence ID" value="AUR62038825-RA:cds"/>
    <property type="gene ID" value="AUR62038825"/>
</dbReference>